<dbReference type="InterPro" id="IPR011992">
    <property type="entry name" value="EF-hand-dom_pair"/>
</dbReference>
<protein>
    <submittedName>
        <fullName evidence="4">Serine/threonine-protein phosphatase 2A regulatory subunit B'' subunit beta</fullName>
    </submittedName>
</protein>
<keyword evidence="1" id="KW-0106">Calcium</keyword>
<dbReference type="AlphaFoldDB" id="A0A2V3IMJ8"/>
<dbReference type="Gene3D" id="1.10.238.10">
    <property type="entry name" value="EF-hand"/>
    <property type="match status" value="1"/>
</dbReference>
<evidence type="ECO:0000313" key="4">
    <source>
        <dbReference type="EMBL" id="PXF43279.1"/>
    </source>
</evidence>
<dbReference type="EMBL" id="NBIV01000130">
    <property type="protein sequence ID" value="PXF43279.1"/>
    <property type="molecule type" value="Genomic_DNA"/>
</dbReference>
<dbReference type="InterPro" id="IPR018247">
    <property type="entry name" value="EF_Hand_1_Ca_BS"/>
</dbReference>
<organism evidence="4 5">
    <name type="scientific">Gracilariopsis chorda</name>
    <dbReference type="NCBI Taxonomy" id="448386"/>
    <lineage>
        <taxon>Eukaryota</taxon>
        <taxon>Rhodophyta</taxon>
        <taxon>Florideophyceae</taxon>
        <taxon>Rhodymeniophycidae</taxon>
        <taxon>Gracilariales</taxon>
        <taxon>Gracilariaceae</taxon>
        <taxon>Gracilariopsis</taxon>
    </lineage>
</organism>
<dbReference type="InterPro" id="IPR002048">
    <property type="entry name" value="EF_hand_dom"/>
</dbReference>
<accession>A0A2V3IMJ8</accession>
<dbReference type="SUPFAM" id="SSF47473">
    <property type="entry name" value="EF-hand"/>
    <property type="match status" value="1"/>
</dbReference>
<dbReference type="PROSITE" id="PS00018">
    <property type="entry name" value="EF_HAND_1"/>
    <property type="match status" value="1"/>
</dbReference>
<sequence length="518" mass="59643">MYSQAKSFPELHPIRFENRALLHAVSHISANLIKRAGVKSGDATYANLLSKIWGQSSVATIEILARRREECRIRKRKTPEFSKEDVRFKAKSGTVSLFEQTMLSDDEKERIRKLKKLNAARDKLVRILRRVKDDTLAVNERRLTVEIINRPGELNVDALRRLWGVPKVVFEVAQLYEYFKSNVEERKICDFYDKHMWSNEPDARVFNILHWKEARQRQQSGKARDRYSSCFRSISHAIIRKVVKLLLTKRRSPLFERNMDVATEVVLYALHPDGHIDSFRESALKAAGFFQGLTAYEYSRSFTGSLQNLHLAKLNRMLKDLRAVKELEAERNNHNNLADGFSLQTLLQYCSERDTLTKRALFSVIDRYVRRENESESNRENLRVSHADFVRLYLSLTGSATDTGLKYWFSVLDQDSDGWISVGDVAYFYSERKAESEKRNGIKLSDVRCLWVRLCAMSRVSPNGKGLSLQALKELGKDEREFVMCALLIRRADDGNLTDVAATLAESDDGSDGSLRLD</sequence>
<reference evidence="4 5" key="1">
    <citation type="journal article" date="2018" name="Mol. Biol. Evol.">
        <title>Analysis of the draft genome of the red seaweed Gracilariopsis chorda provides insights into genome size evolution in Rhodophyta.</title>
        <authorList>
            <person name="Lee J."/>
            <person name="Yang E.C."/>
            <person name="Graf L."/>
            <person name="Yang J.H."/>
            <person name="Qiu H."/>
            <person name="Zel Zion U."/>
            <person name="Chan C.X."/>
            <person name="Stephens T.G."/>
            <person name="Weber A.P.M."/>
            <person name="Boo G.H."/>
            <person name="Boo S.M."/>
            <person name="Kim K.M."/>
            <person name="Shin Y."/>
            <person name="Jung M."/>
            <person name="Lee S.J."/>
            <person name="Yim H.S."/>
            <person name="Lee J.H."/>
            <person name="Bhattacharya D."/>
            <person name="Yoon H.S."/>
        </authorList>
    </citation>
    <scope>NUCLEOTIDE SEQUENCE [LARGE SCALE GENOMIC DNA]</scope>
    <source>
        <strain evidence="4 5">SKKU-2015</strain>
        <tissue evidence="4">Whole body</tissue>
    </source>
</reference>
<feature type="coiled-coil region" evidence="2">
    <location>
        <begin position="311"/>
        <end position="344"/>
    </location>
</feature>
<evidence type="ECO:0000313" key="5">
    <source>
        <dbReference type="Proteomes" id="UP000247409"/>
    </source>
</evidence>
<dbReference type="OrthoDB" id="5586at2759"/>
<comment type="caution">
    <text evidence="4">The sequence shown here is derived from an EMBL/GenBank/DDBJ whole genome shotgun (WGS) entry which is preliminary data.</text>
</comment>
<evidence type="ECO:0000256" key="1">
    <source>
        <dbReference type="ARBA" id="ARBA00022837"/>
    </source>
</evidence>
<dbReference type="PROSITE" id="PS50222">
    <property type="entry name" value="EF_HAND_2"/>
    <property type="match status" value="1"/>
</dbReference>
<proteinExistence type="predicted"/>
<name>A0A2V3IMJ8_9FLOR</name>
<keyword evidence="5" id="KW-1185">Reference proteome</keyword>
<feature type="domain" description="EF-hand" evidence="3">
    <location>
        <begin position="400"/>
        <end position="435"/>
    </location>
</feature>
<dbReference type="STRING" id="448386.A0A2V3IMJ8"/>
<dbReference type="Proteomes" id="UP000247409">
    <property type="component" value="Unassembled WGS sequence"/>
</dbReference>
<evidence type="ECO:0000256" key="2">
    <source>
        <dbReference type="SAM" id="Coils"/>
    </source>
</evidence>
<dbReference type="GO" id="GO:0005509">
    <property type="term" value="F:calcium ion binding"/>
    <property type="evidence" value="ECO:0007669"/>
    <property type="project" value="InterPro"/>
</dbReference>
<evidence type="ECO:0000259" key="3">
    <source>
        <dbReference type="PROSITE" id="PS50222"/>
    </source>
</evidence>
<keyword evidence="2" id="KW-0175">Coiled coil</keyword>
<gene>
    <name evidence="4" type="ORF">BWQ96_06976</name>
</gene>